<feature type="transmembrane region" description="Helical" evidence="1">
    <location>
        <begin position="51"/>
        <end position="76"/>
    </location>
</feature>
<evidence type="ECO:0000313" key="3">
    <source>
        <dbReference type="Proteomes" id="UP000552883"/>
    </source>
</evidence>
<comment type="caution">
    <text evidence="2">The sequence shown here is derived from an EMBL/GenBank/DDBJ whole genome shotgun (WGS) entry which is preliminary data.</text>
</comment>
<gene>
    <name evidence="2" type="ORF">BJ959_001526</name>
</gene>
<dbReference type="EMBL" id="JACHBS010000001">
    <property type="protein sequence ID" value="MBB5618030.1"/>
    <property type="molecule type" value="Genomic_DNA"/>
</dbReference>
<keyword evidence="3" id="KW-1185">Reference proteome</keyword>
<keyword evidence="1" id="KW-0812">Transmembrane</keyword>
<dbReference type="RefSeq" id="WP_153981271.1">
    <property type="nucleotide sequence ID" value="NZ_BAAANZ010000005.1"/>
</dbReference>
<dbReference type="OrthoDB" id="3473300at2"/>
<evidence type="ECO:0000313" key="2">
    <source>
        <dbReference type="EMBL" id="MBB5618030.1"/>
    </source>
</evidence>
<feature type="transmembrane region" description="Helical" evidence="1">
    <location>
        <begin position="123"/>
        <end position="143"/>
    </location>
</feature>
<accession>A0A840X6L1</accession>
<evidence type="ECO:0000256" key="1">
    <source>
        <dbReference type="SAM" id="Phobius"/>
    </source>
</evidence>
<proteinExistence type="predicted"/>
<feature type="transmembrane region" description="Helical" evidence="1">
    <location>
        <begin position="12"/>
        <end position="36"/>
    </location>
</feature>
<organism evidence="2 3">
    <name type="scientific">Microcella frigidaquae</name>
    <dbReference type="NCBI Taxonomy" id="424758"/>
    <lineage>
        <taxon>Bacteria</taxon>
        <taxon>Bacillati</taxon>
        <taxon>Actinomycetota</taxon>
        <taxon>Actinomycetes</taxon>
        <taxon>Micrococcales</taxon>
        <taxon>Microbacteriaceae</taxon>
        <taxon>Microcella</taxon>
    </lineage>
</organism>
<protein>
    <submittedName>
        <fullName evidence="2">Uncharacterized protein</fullName>
    </submittedName>
</protein>
<dbReference type="AlphaFoldDB" id="A0A840X6L1"/>
<dbReference type="Proteomes" id="UP000552883">
    <property type="component" value="Unassembled WGS sequence"/>
</dbReference>
<feature type="transmembrane region" description="Helical" evidence="1">
    <location>
        <begin position="88"/>
        <end position="111"/>
    </location>
</feature>
<name>A0A840X6L1_9MICO</name>
<keyword evidence="1" id="KW-1133">Transmembrane helix</keyword>
<reference evidence="2 3" key="1">
    <citation type="submission" date="2020-08" db="EMBL/GenBank/DDBJ databases">
        <title>Sequencing the genomes of 1000 actinobacteria strains.</title>
        <authorList>
            <person name="Klenk H.-P."/>
        </authorList>
    </citation>
    <scope>NUCLEOTIDE SEQUENCE [LARGE SCALE GENOMIC DNA]</scope>
    <source>
        <strain evidence="2 3">DSM 23889</strain>
    </source>
</reference>
<keyword evidence="1" id="KW-0472">Membrane</keyword>
<sequence length="154" mass="15295">MDAHRTPRRATIVAFVVALSAALLAISGAFVLAVLVPDATDPAGWGTGPAILFATAMLTGFLASLIAALLGGRLVAGAVGRPGPSGDALILAVFAVIGTGAIALWTFGVGIGLDPRPPWLDPLGTVATVIALAGALVTAVIISDRPRRGSPARG</sequence>